<protein>
    <submittedName>
        <fullName evidence="3">DUF2786 domain-containing protein</fullName>
    </submittedName>
</protein>
<sequence length="387" mass="42205">MWVAMAPREAQEASAELGRLVRQTWAVGWQPADLRRVFARGKDPVVTQVLGDLVAMEVAQHAPATVDDRWFAQLEEMSARVWWEPSNDPLTARAARARDGWEGVRRAVLLLGPSLRTLPSLERLGPLPGEATSRGGAEADLDLKLLAKVRMMLAKAESTPYEEEADAFTAAAQKLMARHSIDRAMLDEAERVTLRVGGPSAIRVGIDRPYEGAKFSLLASVAQANRCRAIWHQGLGFGTVVGFGVDLRAVELLQASLLVQATSAMRAQGSRTNRYGESRTRSFRRSFITGFAHRIGERLTTTTQEETLQAAGELECRAGAELGGTGPTGTELVRVLADREESVEDAVAERFPSLRSVRSRASIDPEGWNSGRVAAERAQLGVRGRLA</sequence>
<evidence type="ECO:0000259" key="1">
    <source>
        <dbReference type="Pfam" id="PF10979"/>
    </source>
</evidence>
<keyword evidence="4" id="KW-1185">Reference proteome</keyword>
<dbReference type="InterPro" id="IPR055592">
    <property type="entry name" value="DUF7168"/>
</dbReference>
<accession>A0A5J6V314</accession>
<dbReference type="InterPro" id="IPR024498">
    <property type="entry name" value="DUF2786"/>
</dbReference>
<evidence type="ECO:0000313" key="3">
    <source>
        <dbReference type="EMBL" id="QFG68115.1"/>
    </source>
</evidence>
<gene>
    <name evidence="3" type="ORF">FY030_04760</name>
</gene>
<proteinExistence type="predicted"/>
<dbReference type="KEGG" id="serw:FY030_04760"/>
<dbReference type="OrthoDB" id="3508128at2"/>
<dbReference type="Pfam" id="PF23771">
    <property type="entry name" value="DUF7168"/>
    <property type="match status" value="1"/>
</dbReference>
<evidence type="ECO:0000259" key="2">
    <source>
        <dbReference type="Pfam" id="PF23771"/>
    </source>
</evidence>
<organism evidence="3 4">
    <name type="scientific">Ornithinimicrobium pratense</name>
    <dbReference type="NCBI Taxonomy" id="2593973"/>
    <lineage>
        <taxon>Bacteria</taxon>
        <taxon>Bacillati</taxon>
        <taxon>Actinomycetota</taxon>
        <taxon>Actinomycetes</taxon>
        <taxon>Micrococcales</taxon>
        <taxon>Ornithinimicrobiaceae</taxon>
        <taxon>Ornithinimicrobium</taxon>
    </lineage>
</organism>
<dbReference type="AlphaFoldDB" id="A0A5J6V314"/>
<feature type="domain" description="DUF7168" evidence="2">
    <location>
        <begin position="216"/>
        <end position="313"/>
    </location>
</feature>
<feature type="domain" description="DUF2786" evidence="1">
    <location>
        <begin position="144"/>
        <end position="183"/>
    </location>
</feature>
<evidence type="ECO:0000313" key="4">
    <source>
        <dbReference type="Proteomes" id="UP000326546"/>
    </source>
</evidence>
<dbReference type="Proteomes" id="UP000326546">
    <property type="component" value="Chromosome"/>
</dbReference>
<name>A0A5J6V314_9MICO</name>
<reference evidence="3 4" key="1">
    <citation type="submission" date="2019-09" db="EMBL/GenBank/DDBJ databases">
        <title>Serinicoccus pratensis sp. nov., isolated from meadow soil.</title>
        <authorList>
            <person name="Zhang W."/>
        </authorList>
    </citation>
    <scope>NUCLEOTIDE SEQUENCE [LARGE SCALE GENOMIC DNA]</scope>
    <source>
        <strain evidence="3 4">W204</strain>
    </source>
</reference>
<dbReference type="Pfam" id="PF10979">
    <property type="entry name" value="DUF2786"/>
    <property type="match status" value="1"/>
</dbReference>
<dbReference type="EMBL" id="CP044427">
    <property type="protein sequence ID" value="QFG68115.1"/>
    <property type="molecule type" value="Genomic_DNA"/>
</dbReference>